<dbReference type="EMBL" id="LAZR01000113">
    <property type="protein sequence ID" value="KKN90146.1"/>
    <property type="molecule type" value="Genomic_DNA"/>
</dbReference>
<protein>
    <submittedName>
        <fullName evidence="1">Uncharacterized protein</fullName>
    </submittedName>
</protein>
<gene>
    <name evidence="1" type="ORF">LCGC14_0232620</name>
</gene>
<reference evidence="1" key="1">
    <citation type="journal article" date="2015" name="Nature">
        <title>Complex archaea that bridge the gap between prokaryotes and eukaryotes.</title>
        <authorList>
            <person name="Spang A."/>
            <person name="Saw J.H."/>
            <person name="Jorgensen S.L."/>
            <person name="Zaremba-Niedzwiedzka K."/>
            <person name="Martijn J."/>
            <person name="Lind A.E."/>
            <person name="van Eijk R."/>
            <person name="Schleper C."/>
            <person name="Guy L."/>
            <person name="Ettema T.J."/>
        </authorList>
    </citation>
    <scope>NUCLEOTIDE SEQUENCE</scope>
</reference>
<name>A0A0F9WUV4_9ZZZZ</name>
<accession>A0A0F9WUV4</accession>
<evidence type="ECO:0000313" key="1">
    <source>
        <dbReference type="EMBL" id="KKN90146.1"/>
    </source>
</evidence>
<sequence>MLRNVDKGTTKIDNVSVPVIVQKVFHIKDGKEVVDRYQVVSPEKIGNACCVRHFNTLSQAREILE</sequence>
<dbReference type="AlphaFoldDB" id="A0A0F9WUV4"/>
<organism evidence="1">
    <name type="scientific">marine sediment metagenome</name>
    <dbReference type="NCBI Taxonomy" id="412755"/>
    <lineage>
        <taxon>unclassified sequences</taxon>
        <taxon>metagenomes</taxon>
        <taxon>ecological metagenomes</taxon>
    </lineage>
</organism>
<proteinExistence type="predicted"/>
<comment type="caution">
    <text evidence="1">The sequence shown here is derived from an EMBL/GenBank/DDBJ whole genome shotgun (WGS) entry which is preliminary data.</text>
</comment>